<dbReference type="STRING" id="1245528.M3J3J7"/>
<keyword evidence="1" id="KW-0805">Transcription regulation</keyword>
<comment type="caution">
    <text evidence="7">The sequence shown here is derived from an EMBL/GenBank/DDBJ whole genome shotgun (WGS) entry which is preliminary data.</text>
</comment>
<keyword evidence="8" id="KW-1185">Reference proteome</keyword>
<evidence type="ECO:0000256" key="1">
    <source>
        <dbReference type="ARBA" id="ARBA00023015"/>
    </source>
</evidence>
<keyword evidence="3" id="KW-0804">Transcription</keyword>
<dbReference type="OrthoDB" id="4337792at2759"/>
<dbReference type="AlphaFoldDB" id="M3J3J7"/>
<gene>
    <name evidence="7" type="ORF">G210_3280</name>
</gene>
<feature type="compositionally biased region" description="Basic and acidic residues" evidence="5">
    <location>
        <begin position="156"/>
        <end position="168"/>
    </location>
</feature>
<evidence type="ECO:0000313" key="8">
    <source>
        <dbReference type="Proteomes" id="UP000011777"/>
    </source>
</evidence>
<dbReference type="Pfam" id="PF04082">
    <property type="entry name" value="Fungal_trans"/>
    <property type="match status" value="1"/>
</dbReference>
<dbReference type="GO" id="GO:0008270">
    <property type="term" value="F:zinc ion binding"/>
    <property type="evidence" value="ECO:0007669"/>
    <property type="project" value="InterPro"/>
</dbReference>
<dbReference type="EMBL" id="AOGT01001997">
    <property type="protein sequence ID" value="EMG46473.1"/>
    <property type="molecule type" value="Genomic_DNA"/>
</dbReference>
<dbReference type="GO" id="GO:0006351">
    <property type="term" value="P:DNA-templated transcription"/>
    <property type="evidence" value="ECO:0007669"/>
    <property type="project" value="InterPro"/>
</dbReference>
<keyword evidence="2" id="KW-0238">DNA-binding</keyword>
<evidence type="ECO:0000256" key="5">
    <source>
        <dbReference type="SAM" id="MobiDB-lite"/>
    </source>
</evidence>
<dbReference type="GO" id="GO:0045944">
    <property type="term" value="P:positive regulation of transcription by RNA polymerase II"/>
    <property type="evidence" value="ECO:0007669"/>
    <property type="project" value="TreeGrafter"/>
</dbReference>
<accession>M3J3J7</accession>
<proteinExistence type="predicted"/>
<dbReference type="HOGENOM" id="CLU_350533_0_0_1"/>
<dbReference type="CDD" id="cd12148">
    <property type="entry name" value="fungal_TF_MHR"/>
    <property type="match status" value="1"/>
</dbReference>
<dbReference type="InterPro" id="IPR007219">
    <property type="entry name" value="XnlR_reg_dom"/>
</dbReference>
<dbReference type="GO" id="GO:0000978">
    <property type="term" value="F:RNA polymerase II cis-regulatory region sequence-specific DNA binding"/>
    <property type="evidence" value="ECO:0007669"/>
    <property type="project" value="TreeGrafter"/>
</dbReference>
<dbReference type="InterPro" id="IPR050675">
    <property type="entry name" value="OAF3"/>
</dbReference>
<dbReference type="PANTHER" id="PTHR31069:SF12">
    <property type="entry name" value="TRANSCRIPTION FACTOR DOMAIN-CONTAINING PROTEIN"/>
    <property type="match status" value="1"/>
</dbReference>
<evidence type="ECO:0000256" key="3">
    <source>
        <dbReference type="ARBA" id="ARBA00023163"/>
    </source>
</evidence>
<dbReference type="eggNOG" id="ENOG502SD6I">
    <property type="taxonomic scope" value="Eukaryota"/>
</dbReference>
<dbReference type="GO" id="GO:0000981">
    <property type="term" value="F:DNA-binding transcription factor activity, RNA polymerase II-specific"/>
    <property type="evidence" value="ECO:0007669"/>
    <property type="project" value="TreeGrafter"/>
</dbReference>
<dbReference type="Proteomes" id="UP000011777">
    <property type="component" value="Unassembled WGS sequence"/>
</dbReference>
<keyword evidence="4" id="KW-0539">Nucleus</keyword>
<evidence type="ECO:0000259" key="6">
    <source>
        <dbReference type="Pfam" id="PF04082"/>
    </source>
</evidence>
<organism evidence="7 8">
    <name type="scientific">Candida maltosa (strain Xu316)</name>
    <name type="common">Yeast</name>
    <dbReference type="NCBI Taxonomy" id="1245528"/>
    <lineage>
        <taxon>Eukaryota</taxon>
        <taxon>Fungi</taxon>
        <taxon>Dikarya</taxon>
        <taxon>Ascomycota</taxon>
        <taxon>Saccharomycotina</taxon>
        <taxon>Pichiomycetes</taxon>
        <taxon>Debaryomycetaceae</taxon>
        <taxon>Candida/Lodderomyces clade</taxon>
        <taxon>Candida</taxon>
    </lineage>
</organism>
<dbReference type="PANTHER" id="PTHR31069">
    <property type="entry name" value="OLEATE-ACTIVATED TRANSCRIPTION FACTOR 1-RELATED"/>
    <property type="match status" value="1"/>
</dbReference>
<name>M3J3J7_CANMX</name>
<dbReference type="GO" id="GO:0005634">
    <property type="term" value="C:nucleus"/>
    <property type="evidence" value="ECO:0007669"/>
    <property type="project" value="TreeGrafter"/>
</dbReference>
<sequence>MGELLDHFMNNVLHSHKKVIKKSVSPTPPPVPPLVKQEKVQDDREDELVSVSLGNNLALKINPKEQTDVFEVKHISEGDELQQEGILSYLGLSKCDPFTKILRELNDYLFERRKITNVVRDVGFAPKESPLLEYVLDRLKRTNDDKDLNTSVAKKPKLETKPVPKDSPNEEMMDMFNENKQDYYRHVEESILKILPPKMSSFHLFCQYFKYVNPFIEILDEHTLLLDINSILPRFLKFSDGNFTDVRIRNDDDLRTMGIFLIVIKLGYQSMIHNDYQNNEYDEQDMSVVKDMSHLDSEKFTHAIYLCIADGFTAGAKSSFKLVQLLAFFYFYKGISRDDSQGLYGFDSRHLLTTAINHALAIELDKDPTEDVLLSTSKRRQIIIRTWRYLWWYLVGSDTTCALTTGCQLNIDKLNDDNVKYPTPEEDPTGKMTGFITDTIQVNTTIRDILKKFKQPTKIIDILNLANELETKFFDIFGKDFFKDVISVPAPKSLNPKGFDQASIEHREGIVKVFKFCLFIQLRTTLSALYFRLAIHYESKNGESKTKPAIELFKLYVKSTIQLMYIIPYVLDNSVELFGKNFDFMLTPSIQRCLIIMQVFLSSFFIRLVHQHAKLKDINPSDAVLQQRYQDINNVYNVVLNESMSLVGNFRKLSRTHLGAYRHYIIAYCLLRKFTGQPDEAFDDYKIDRATSYPGKNVLEIISTAELRQLNRVGKSFHNTKIQQLKLKAEQRKKAVIHAATDEEENDPWKDTESKLFGSDAAAFSSGGEYIFTNQSNLRDGVMDPVIAKLDLLDLFKKYANIK</sequence>
<protein>
    <submittedName>
        <fullName evidence="7">Fungus-specific transcription factor, putative</fullName>
    </submittedName>
</protein>
<feature type="region of interest" description="Disordered" evidence="5">
    <location>
        <begin position="147"/>
        <end position="171"/>
    </location>
</feature>
<reference evidence="7 8" key="1">
    <citation type="submission" date="2013-02" db="EMBL/GenBank/DDBJ databases">
        <title>Genome sequence of Candida maltosa Xu316, a potential industrial strain for xylitol and ethanol production.</title>
        <authorList>
            <person name="Yu J."/>
            <person name="Wang Q."/>
            <person name="Geng X."/>
            <person name="Bao W."/>
            <person name="He P."/>
            <person name="Cai J."/>
        </authorList>
    </citation>
    <scope>NUCLEOTIDE SEQUENCE [LARGE SCALE GENOMIC DNA]</scope>
    <source>
        <strain evidence="8">Xu316</strain>
    </source>
</reference>
<evidence type="ECO:0000256" key="2">
    <source>
        <dbReference type="ARBA" id="ARBA00023125"/>
    </source>
</evidence>
<evidence type="ECO:0000313" key="7">
    <source>
        <dbReference type="EMBL" id="EMG46473.1"/>
    </source>
</evidence>
<evidence type="ECO:0000256" key="4">
    <source>
        <dbReference type="ARBA" id="ARBA00023242"/>
    </source>
</evidence>
<feature type="domain" description="Xylanolytic transcriptional activator regulatory" evidence="6">
    <location>
        <begin position="208"/>
        <end position="477"/>
    </location>
</feature>